<proteinExistence type="predicted"/>
<reference evidence="2" key="1">
    <citation type="submission" date="2023-06" db="EMBL/GenBank/DDBJ databases">
        <title>Genome-scale phylogeny and comparative genomics of the fungal order Sordariales.</title>
        <authorList>
            <consortium name="Lawrence Berkeley National Laboratory"/>
            <person name="Hensen N."/>
            <person name="Bonometti L."/>
            <person name="Westerberg I."/>
            <person name="Brannstrom I.O."/>
            <person name="Guillou S."/>
            <person name="Cros-Aarteil S."/>
            <person name="Calhoun S."/>
            <person name="Haridas S."/>
            <person name="Kuo A."/>
            <person name="Mondo S."/>
            <person name="Pangilinan J."/>
            <person name="Riley R."/>
            <person name="Labutti K."/>
            <person name="Andreopoulos B."/>
            <person name="Lipzen A."/>
            <person name="Chen C."/>
            <person name="Yanf M."/>
            <person name="Daum C."/>
            <person name="Ng V."/>
            <person name="Clum A."/>
            <person name="Steindorff A."/>
            <person name="Ohm R."/>
            <person name="Martin F."/>
            <person name="Silar P."/>
            <person name="Natvig D."/>
            <person name="Lalanne C."/>
            <person name="Gautier V."/>
            <person name="Ament-Velasquez S.L."/>
            <person name="Kruys A."/>
            <person name="Hutchinson M.I."/>
            <person name="Powell A.J."/>
            <person name="Barry K."/>
            <person name="Miller A.N."/>
            <person name="Grigoriev I.V."/>
            <person name="Debuchy R."/>
            <person name="Gladieux P."/>
            <person name="Thoren M.H."/>
            <person name="Johannesson H."/>
        </authorList>
    </citation>
    <scope>NUCLEOTIDE SEQUENCE</scope>
    <source>
        <strain evidence="2">CBS 540.89</strain>
    </source>
</reference>
<accession>A0AA40AMW6</accession>
<sequence>MNAAANAPHMAKLRELAASWVPYGEEDSWSSSDASPAWSPYGYVQKRHIRPSEDTDSAVTPGSSESSPEAVPKVYRRNGIEYFAVSCQISKEASLQVEDRAGSLSPEEQTVNSNQTSQASSENQHTVNGQPSHILSPSHQAIHDDHQYEPEYSPQAKLEKLEYEDSDSEALDDSTSSLNTTDSSNATTVTGIPTASAICEGKLGVVRDLENEEWQEEIKEGKAPGLSQCTWHKTSAPKVGVEKSSTSEGGGGVPVLKLTTPEGIEHGLMDLKYYPGQDWAELDDDEE</sequence>
<organism evidence="2 3">
    <name type="scientific">Apiosordaria backusii</name>
    <dbReference type="NCBI Taxonomy" id="314023"/>
    <lineage>
        <taxon>Eukaryota</taxon>
        <taxon>Fungi</taxon>
        <taxon>Dikarya</taxon>
        <taxon>Ascomycota</taxon>
        <taxon>Pezizomycotina</taxon>
        <taxon>Sordariomycetes</taxon>
        <taxon>Sordariomycetidae</taxon>
        <taxon>Sordariales</taxon>
        <taxon>Lasiosphaeriaceae</taxon>
        <taxon>Apiosordaria</taxon>
    </lineage>
</organism>
<keyword evidence="3" id="KW-1185">Reference proteome</keyword>
<feature type="region of interest" description="Disordered" evidence="1">
    <location>
        <begin position="96"/>
        <end position="194"/>
    </location>
</feature>
<protein>
    <submittedName>
        <fullName evidence="2">Uncharacterized protein</fullName>
    </submittedName>
</protein>
<dbReference type="EMBL" id="JAUKTV010000013">
    <property type="protein sequence ID" value="KAK0718757.1"/>
    <property type="molecule type" value="Genomic_DNA"/>
</dbReference>
<evidence type="ECO:0000313" key="2">
    <source>
        <dbReference type="EMBL" id="KAK0718757.1"/>
    </source>
</evidence>
<evidence type="ECO:0000256" key="1">
    <source>
        <dbReference type="SAM" id="MobiDB-lite"/>
    </source>
</evidence>
<feature type="region of interest" description="Disordered" evidence="1">
    <location>
        <begin position="49"/>
        <end position="73"/>
    </location>
</feature>
<name>A0AA40AMW6_9PEZI</name>
<gene>
    <name evidence="2" type="ORF">B0T21DRAFT_414797</name>
</gene>
<feature type="compositionally biased region" description="Polar residues" evidence="1">
    <location>
        <begin position="106"/>
        <end position="139"/>
    </location>
</feature>
<feature type="region of interest" description="Disordered" evidence="1">
    <location>
        <begin position="219"/>
        <end position="256"/>
    </location>
</feature>
<feature type="compositionally biased region" description="Low complexity" evidence="1">
    <location>
        <begin position="173"/>
        <end position="188"/>
    </location>
</feature>
<dbReference type="Proteomes" id="UP001172159">
    <property type="component" value="Unassembled WGS sequence"/>
</dbReference>
<feature type="compositionally biased region" description="Polar residues" evidence="1">
    <location>
        <begin position="57"/>
        <end position="67"/>
    </location>
</feature>
<comment type="caution">
    <text evidence="2">The sequence shown here is derived from an EMBL/GenBank/DDBJ whole genome shotgun (WGS) entry which is preliminary data.</text>
</comment>
<dbReference type="AlphaFoldDB" id="A0AA40AMW6"/>
<evidence type="ECO:0000313" key="3">
    <source>
        <dbReference type="Proteomes" id="UP001172159"/>
    </source>
</evidence>